<sequence>MKLKCIVSGGACQLNQTRQWTGGKGYKLIALNGYTTNISKYEMKVYKSDLSFDLTVKNFSADDAYSEYTCLCGKEQYTEMLMLNKTEYIRMPLYDGVVDNSYVKDMKLYVNVTLVKMHPLPNCSVQYNDETTILNTNDYKKGQNVYDIIRYNATISLNSLCSITWFVNCTVREKSFHTNHKQYKCETHYGNNFIDVISGVVFYLL</sequence>
<comment type="caution">
    <text evidence="2">The sequence shown here is derived from an EMBL/GenBank/DDBJ whole genome shotgun (WGS) entry which is preliminary data.</text>
</comment>
<dbReference type="InterPro" id="IPR007110">
    <property type="entry name" value="Ig-like_dom"/>
</dbReference>
<dbReference type="GO" id="GO:0004674">
    <property type="term" value="F:protein serine/threonine kinase activity"/>
    <property type="evidence" value="ECO:0007669"/>
    <property type="project" value="UniProtKB-EC"/>
</dbReference>
<keyword evidence="2" id="KW-0808">Transferase</keyword>
<accession>A0A8S3SHR3</accession>
<dbReference type="OrthoDB" id="6131931at2759"/>
<gene>
    <name evidence="2" type="ORF">MEDL_32029</name>
</gene>
<keyword evidence="3" id="KW-1185">Reference proteome</keyword>
<name>A0A8S3SHR3_MYTED</name>
<dbReference type="EMBL" id="CAJPWZ010001599">
    <property type="protein sequence ID" value="CAG2218433.1"/>
    <property type="molecule type" value="Genomic_DNA"/>
</dbReference>
<dbReference type="EC" id="2.7.11.1" evidence="2"/>
<dbReference type="Proteomes" id="UP000683360">
    <property type="component" value="Unassembled WGS sequence"/>
</dbReference>
<evidence type="ECO:0000259" key="1">
    <source>
        <dbReference type="PROSITE" id="PS50835"/>
    </source>
</evidence>
<reference evidence="2" key="1">
    <citation type="submission" date="2021-03" db="EMBL/GenBank/DDBJ databases">
        <authorList>
            <person name="Bekaert M."/>
        </authorList>
    </citation>
    <scope>NUCLEOTIDE SEQUENCE</scope>
</reference>
<feature type="domain" description="Ig-like" evidence="1">
    <location>
        <begin position="1"/>
        <end position="70"/>
    </location>
</feature>
<proteinExistence type="predicted"/>
<organism evidence="2 3">
    <name type="scientific">Mytilus edulis</name>
    <name type="common">Blue mussel</name>
    <dbReference type="NCBI Taxonomy" id="6550"/>
    <lineage>
        <taxon>Eukaryota</taxon>
        <taxon>Metazoa</taxon>
        <taxon>Spiralia</taxon>
        <taxon>Lophotrochozoa</taxon>
        <taxon>Mollusca</taxon>
        <taxon>Bivalvia</taxon>
        <taxon>Autobranchia</taxon>
        <taxon>Pteriomorphia</taxon>
        <taxon>Mytilida</taxon>
        <taxon>Mytiloidea</taxon>
        <taxon>Mytilidae</taxon>
        <taxon>Mytilinae</taxon>
        <taxon>Mytilus</taxon>
    </lineage>
</organism>
<dbReference type="PROSITE" id="PS50835">
    <property type="entry name" value="IG_LIKE"/>
    <property type="match status" value="1"/>
</dbReference>
<protein>
    <submittedName>
        <fullName evidence="2">OBSCN</fullName>
        <ecNumber evidence="2">2.7.11.1</ecNumber>
    </submittedName>
</protein>
<evidence type="ECO:0000313" key="3">
    <source>
        <dbReference type="Proteomes" id="UP000683360"/>
    </source>
</evidence>
<evidence type="ECO:0000313" key="2">
    <source>
        <dbReference type="EMBL" id="CAG2218433.1"/>
    </source>
</evidence>
<dbReference type="AlphaFoldDB" id="A0A8S3SHR3"/>